<feature type="transmembrane region" description="Helical" evidence="13">
    <location>
        <begin position="273"/>
        <end position="291"/>
    </location>
</feature>
<keyword evidence="10" id="KW-0325">Glycoprotein</keyword>
<dbReference type="Ensembl" id="ENSEBUT00000017042.1">
    <property type="protein sequence ID" value="ENSEBUP00000016466.1"/>
    <property type="gene ID" value="ENSEBUG00000010339.1"/>
</dbReference>
<evidence type="ECO:0000256" key="7">
    <source>
        <dbReference type="ARBA" id="ARBA00022692"/>
    </source>
</evidence>
<sequence length="720" mass="80681">MGASKSKKENQGDGEQPPSYGEPIKYDPEFHGPVKKRSCTDIICLVLFLTFILGYIAVGVLAWIHGDPKKVIYPTESDGNLCGFGNYSDRPYLYYTNMMKCVGTVLLVGMQCPTRQICVANCPTTAWVADVTKRKAVDVYKEEFCQKGFNLSQTELTILQIVEQEYCAGYTIPSQPFMNRCFPNIFVTPGSGVNSTVVTVNGSDSIQTPFKNYTASKVQEAAKEISLSLDAREIGMKIFADFTKSWYWILLGLVIAMVVSLLFILLLRFIAPVLIWAIVIGVIVALGYGIWHCYWEYSNLKGKPGSDGTITDIGFNTNVKVYLQLRETWLAFMIILAIILAIILLVLIFLRKRILIAIAIIREASKAIGSMMSTLFYPILTFLLIAICISYWAITALYLATSGEPVYVYFTGEDDSAACKKIQGATCTPGVNLSTTCKNATCSFAAYQGSTTFLQNLFNLQVYNAFAFLWLMNFAIALGQCSLAGAFSSYFWTLDKKKLPCCPLIESFGRTLRYHTGSLAFGSLIIAIIQIIRVALEYVDHSIKGKENPVARFILCCMKCCFWCLEKFMKFINRNAYIMIAIHGKNFCKSAKKAFILLMRNILRVVVLDKVTDFLLMLGKLLVVGGVGVLSFFFFSGRINIPNLKTPTLNYYWVPILTVIVGAYMISHGFFSVYGMCIDTFFLCFLEDIERNDGSPQKPYHMPKSLMKILNKKNRGPKKK</sequence>
<evidence type="ECO:0000256" key="4">
    <source>
        <dbReference type="ARBA" id="ARBA00022448"/>
    </source>
</evidence>
<feature type="transmembrane region" description="Helical" evidence="13">
    <location>
        <begin position="649"/>
        <end position="666"/>
    </location>
</feature>
<feature type="transmembrane region" description="Helical" evidence="13">
    <location>
        <begin position="329"/>
        <end position="350"/>
    </location>
</feature>
<dbReference type="AlphaFoldDB" id="A0A8C4QJL0"/>
<feature type="region of interest" description="Disordered" evidence="14">
    <location>
        <begin position="1"/>
        <end position="23"/>
    </location>
</feature>
<feature type="transmembrane region" description="Helical" evidence="13">
    <location>
        <begin position="42"/>
        <end position="64"/>
    </location>
</feature>
<reference evidence="15" key="1">
    <citation type="submission" date="2025-08" db="UniProtKB">
        <authorList>
            <consortium name="Ensembl"/>
        </authorList>
    </citation>
    <scope>IDENTIFICATION</scope>
</reference>
<dbReference type="Proteomes" id="UP000694388">
    <property type="component" value="Unplaced"/>
</dbReference>
<evidence type="ECO:0000256" key="6">
    <source>
        <dbReference type="ARBA" id="ARBA00022475"/>
    </source>
</evidence>
<dbReference type="Pfam" id="PF04515">
    <property type="entry name" value="Choline_transpo"/>
    <property type="match status" value="1"/>
</dbReference>
<feature type="transmembrane region" description="Helical" evidence="13">
    <location>
        <begin position="371"/>
        <end position="394"/>
    </location>
</feature>
<evidence type="ECO:0000256" key="12">
    <source>
        <dbReference type="ARBA" id="ARBA00036880"/>
    </source>
</evidence>
<dbReference type="PANTHER" id="PTHR12385:SF37">
    <property type="entry name" value="CHOLINE TRANSPORTER-LIKE PROTEIN 4"/>
    <property type="match status" value="1"/>
</dbReference>
<proteinExistence type="inferred from homology"/>
<dbReference type="OMA" id="SQRKCRD"/>
<comment type="similarity">
    <text evidence="3 13">Belongs to the CTL (choline transporter-like) family.</text>
</comment>
<comment type="function">
    <text evidence="13">Choline transporter.</text>
</comment>
<evidence type="ECO:0000313" key="15">
    <source>
        <dbReference type="Ensembl" id="ENSEBUP00000016466.1"/>
    </source>
</evidence>
<evidence type="ECO:0000256" key="10">
    <source>
        <dbReference type="ARBA" id="ARBA00023180"/>
    </source>
</evidence>
<reference evidence="15" key="2">
    <citation type="submission" date="2025-09" db="UniProtKB">
        <authorList>
            <consortium name="Ensembl"/>
        </authorList>
    </citation>
    <scope>IDENTIFICATION</scope>
</reference>
<evidence type="ECO:0000256" key="14">
    <source>
        <dbReference type="SAM" id="MobiDB-lite"/>
    </source>
</evidence>
<accession>A0A8C4QJL0</accession>
<evidence type="ECO:0000256" key="3">
    <source>
        <dbReference type="ARBA" id="ARBA00007168"/>
    </source>
</evidence>
<evidence type="ECO:0000256" key="11">
    <source>
        <dbReference type="ARBA" id="ARBA00035093"/>
    </source>
</evidence>
<keyword evidence="6" id="KW-1003">Cell membrane</keyword>
<comment type="catalytic activity">
    <reaction evidence="11">
        <text>choline(out) + n H(+)(in) = choline(in) + n H(+)(out)</text>
        <dbReference type="Rhea" id="RHEA:75463"/>
        <dbReference type="ChEBI" id="CHEBI:15354"/>
        <dbReference type="ChEBI" id="CHEBI:15378"/>
    </reaction>
</comment>
<feature type="transmembrane region" description="Helical" evidence="13">
    <location>
        <begin position="246"/>
        <end position="266"/>
    </location>
</feature>
<keyword evidence="8 13" id="KW-1133">Transmembrane helix</keyword>
<evidence type="ECO:0000256" key="2">
    <source>
        <dbReference type="ARBA" id="ARBA00004221"/>
    </source>
</evidence>
<dbReference type="GeneTree" id="ENSGT00940000160576"/>
<evidence type="ECO:0000256" key="13">
    <source>
        <dbReference type="RuleBase" id="RU368066"/>
    </source>
</evidence>
<dbReference type="GO" id="GO:0016324">
    <property type="term" value="C:apical plasma membrane"/>
    <property type="evidence" value="ECO:0007669"/>
    <property type="project" value="UniProtKB-SubCell"/>
</dbReference>
<feature type="compositionally biased region" description="Basic and acidic residues" evidence="14">
    <location>
        <begin position="1"/>
        <end position="11"/>
    </location>
</feature>
<evidence type="ECO:0000256" key="8">
    <source>
        <dbReference type="ARBA" id="ARBA00022989"/>
    </source>
</evidence>
<keyword evidence="9 13" id="KW-0472">Membrane</keyword>
<comment type="subcellular location">
    <subcellularLocation>
        <location evidence="2">Apical cell membrane</location>
    </subcellularLocation>
    <subcellularLocation>
        <location evidence="13">Cell membrane</location>
        <topology evidence="13">Multi-pass membrane protein</topology>
    </subcellularLocation>
    <subcellularLocation>
        <location evidence="1">Membrane</location>
        <topology evidence="1">Multi-pass membrane protein</topology>
    </subcellularLocation>
</comment>
<feature type="transmembrane region" description="Helical" evidence="13">
    <location>
        <begin position="467"/>
        <end position="493"/>
    </location>
</feature>
<dbReference type="GO" id="GO:0090422">
    <property type="term" value="F:thiamine pyrophosphate transmembrane transporter activity"/>
    <property type="evidence" value="ECO:0007669"/>
    <property type="project" value="TreeGrafter"/>
</dbReference>
<comment type="catalytic activity">
    <reaction evidence="12">
        <text>thiamine diphosphate(out) = thiamine diphosphate(in)</text>
        <dbReference type="Rhea" id="RHEA:75471"/>
        <dbReference type="ChEBI" id="CHEBI:58937"/>
    </reaction>
</comment>
<keyword evidence="7 13" id="KW-0812">Transmembrane</keyword>
<keyword evidence="16" id="KW-1185">Reference proteome</keyword>
<dbReference type="GO" id="GO:0015871">
    <property type="term" value="P:choline transport"/>
    <property type="evidence" value="ECO:0007669"/>
    <property type="project" value="TreeGrafter"/>
</dbReference>
<feature type="transmembrane region" description="Helical" evidence="13">
    <location>
        <begin position="614"/>
        <end position="637"/>
    </location>
</feature>
<dbReference type="GO" id="GO:0015297">
    <property type="term" value="F:antiporter activity"/>
    <property type="evidence" value="ECO:0007669"/>
    <property type="project" value="UniProtKB-KW"/>
</dbReference>
<evidence type="ECO:0000256" key="9">
    <source>
        <dbReference type="ARBA" id="ARBA00023136"/>
    </source>
</evidence>
<keyword evidence="4" id="KW-0813">Transport</keyword>
<evidence type="ECO:0000256" key="1">
    <source>
        <dbReference type="ARBA" id="ARBA00004141"/>
    </source>
</evidence>
<feature type="transmembrane region" description="Helical" evidence="13">
    <location>
        <begin position="514"/>
        <end position="536"/>
    </location>
</feature>
<dbReference type="InterPro" id="IPR007603">
    <property type="entry name" value="Choline_transptr-like"/>
</dbReference>
<dbReference type="PANTHER" id="PTHR12385">
    <property type="entry name" value="CHOLINE TRANSPORTER-LIKE (SLC FAMILY 44)"/>
    <property type="match status" value="1"/>
</dbReference>
<keyword evidence="5" id="KW-0050">Antiport</keyword>
<protein>
    <recommendedName>
        <fullName evidence="13">Choline transporter-like protein</fullName>
    </recommendedName>
</protein>
<organism evidence="15 16">
    <name type="scientific">Eptatretus burgeri</name>
    <name type="common">Inshore hagfish</name>
    <dbReference type="NCBI Taxonomy" id="7764"/>
    <lineage>
        <taxon>Eukaryota</taxon>
        <taxon>Metazoa</taxon>
        <taxon>Chordata</taxon>
        <taxon>Craniata</taxon>
        <taxon>Vertebrata</taxon>
        <taxon>Cyclostomata</taxon>
        <taxon>Myxini</taxon>
        <taxon>Myxiniformes</taxon>
        <taxon>Myxinidae</taxon>
        <taxon>Eptatretinae</taxon>
        <taxon>Eptatretus</taxon>
    </lineage>
</organism>
<evidence type="ECO:0000313" key="16">
    <source>
        <dbReference type="Proteomes" id="UP000694388"/>
    </source>
</evidence>
<name>A0A8C4QJL0_EPTBU</name>
<evidence type="ECO:0000256" key="5">
    <source>
        <dbReference type="ARBA" id="ARBA00022449"/>
    </source>
</evidence>